<dbReference type="InterPro" id="IPR001680">
    <property type="entry name" value="WD40_rpt"/>
</dbReference>
<keyword evidence="4" id="KW-1185">Reference proteome</keyword>
<keyword evidence="1" id="KW-0853">WD repeat</keyword>
<evidence type="ECO:0000313" key="3">
    <source>
        <dbReference type="EMBL" id="KAK1757503.1"/>
    </source>
</evidence>
<dbReference type="InterPro" id="IPR036322">
    <property type="entry name" value="WD40_repeat_dom_sf"/>
</dbReference>
<feature type="repeat" description="WD" evidence="1">
    <location>
        <begin position="600"/>
        <end position="632"/>
    </location>
</feature>
<evidence type="ECO:0000256" key="1">
    <source>
        <dbReference type="PROSITE-ProRule" id="PRU00221"/>
    </source>
</evidence>
<dbReference type="PANTHER" id="PTHR43991">
    <property type="entry name" value="WD REPEAT PROTEIN (AFU_ORTHOLOGUE AFUA_8G05640)-RELATED"/>
    <property type="match status" value="1"/>
</dbReference>
<comment type="caution">
    <text evidence="3">The sequence shown here is derived from an EMBL/GenBank/DDBJ whole genome shotgun (WGS) entry which is preliminary data.</text>
</comment>
<protein>
    <submittedName>
        <fullName evidence="3">WD domain-protein</fullName>
    </submittedName>
</protein>
<dbReference type="AlphaFoldDB" id="A0AAJ0BHY0"/>
<reference evidence="3" key="1">
    <citation type="submission" date="2023-06" db="EMBL/GenBank/DDBJ databases">
        <title>Genome-scale phylogeny and comparative genomics of the fungal order Sordariales.</title>
        <authorList>
            <consortium name="Lawrence Berkeley National Laboratory"/>
            <person name="Hensen N."/>
            <person name="Bonometti L."/>
            <person name="Westerberg I."/>
            <person name="Brannstrom I.O."/>
            <person name="Guillou S."/>
            <person name="Cros-Aarteil S."/>
            <person name="Calhoun S."/>
            <person name="Haridas S."/>
            <person name="Kuo A."/>
            <person name="Mondo S."/>
            <person name="Pangilinan J."/>
            <person name="Riley R."/>
            <person name="Labutti K."/>
            <person name="Andreopoulos B."/>
            <person name="Lipzen A."/>
            <person name="Chen C."/>
            <person name="Yanf M."/>
            <person name="Daum C."/>
            <person name="Ng V."/>
            <person name="Clum A."/>
            <person name="Steindorff A."/>
            <person name="Ohm R."/>
            <person name="Martin F."/>
            <person name="Silar P."/>
            <person name="Natvig D."/>
            <person name="Lalanne C."/>
            <person name="Gautier V."/>
            <person name="Ament-Velasquez S.L."/>
            <person name="Kruys A."/>
            <person name="Hutchinson M.I."/>
            <person name="Powell A.J."/>
            <person name="Barry K."/>
            <person name="Miller A.N."/>
            <person name="Grigoriev I.V."/>
            <person name="Debuchy R."/>
            <person name="Gladieux P."/>
            <person name="Thoren M.H."/>
            <person name="Johannesson H."/>
        </authorList>
    </citation>
    <scope>NUCLEOTIDE SEQUENCE</scope>
    <source>
        <strain evidence="3">PSN4</strain>
    </source>
</reference>
<gene>
    <name evidence="3" type="ORF">QBC47DRAFT_318686</name>
</gene>
<dbReference type="InterPro" id="IPR015943">
    <property type="entry name" value="WD40/YVTN_repeat-like_dom_sf"/>
</dbReference>
<feature type="compositionally biased region" description="Acidic residues" evidence="2">
    <location>
        <begin position="80"/>
        <end position="103"/>
    </location>
</feature>
<organism evidence="3 4">
    <name type="scientific">Echria macrotheca</name>
    <dbReference type="NCBI Taxonomy" id="438768"/>
    <lineage>
        <taxon>Eukaryota</taxon>
        <taxon>Fungi</taxon>
        <taxon>Dikarya</taxon>
        <taxon>Ascomycota</taxon>
        <taxon>Pezizomycotina</taxon>
        <taxon>Sordariomycetes</taxon>
        <taxon>Sordariomycetidae</taxon>
        <taxon>Sordariales</taxon>
        <taxon>Schizotheciaceae</taxon>
        <taxon>Echria</taxon>
    </lineage>
</organism>
<evidence type="ECO:0000313" key="4">
    <source>
        <dbReference type="Proteomes" id="UP001239445"/>
    </source>
</evidence>
<dbReference type="PROSITE" id="PS50294">
    <property type="entry name" value="WD_REPEATS_REGION"/>
    <property type="match status" value="1"/>
</dbReference>
<dbReference type="EMBL" id="MU839830">
    <property type="protein sequence ID" value="KAK1757503.1"/>
    <property type="molecule type" value="Genomic_DNA"/>
</dbReference>
<dbReference type="SUPFAM" id="SSF50978">
    <property type="entry name" value="WD40 repeat-like"/>
    <property type="match status" value="1"/>
</dbReference>
<dbReference type="PANTHER" id="PTHR43991:SF12">
    <property type="entry name" value="WD REPEAT PROTEIN (AFU_ORTHOLOGUE AFUA_8G05640)"/>
    <property type="match status" value="1"/>
</dbReference>
<feature type="region of interest" description="Disordered" evidence="2">
    <location>
        <begin position="1"/>
        <end position="135"/>
    </location>
</feature>
<evidence type="ECO:0000256" key="2">
    <source>
        <dbReference type="SAM" id="MobiDB-lite"/>
    </source>
</evidence>
<dbReference type="PROSITE" id="PS50082">
    <property type="entry name" value="WD_REPEATS_2"/>
    <property type="match status" value="1"/>
</dbReference>
<sequence>MRPGLSPDLPPRASRPHRPSAGSDSVAPEASTHDALPDPEYYGDAPMTHVADEGEEDDLRGTEGLDGNLAGTEHDKLSEASEDEDEEEDGDDDDDDDDDDDESLCYGSHHHNIHQQHYHQYHQHHHHHHHDPLYHHDTHHTQMAFFDDLDGYISEDLDMSDDAGVPLVDYLQVAQLLTNEMDLDASPDSDDDDYDPFGINMTDHITQTEENFSTPGSSPPPSDPPSGMTSDLSMIPISYADMLQQIQPPVTMSHVSSQLQHLQQLVGDTDDPPPNGWFEGPHPVPLTNPQPSTLHPNNYSVTDFLFHWARQARGLSGLPRERGRYPWPSRIHDLSSRDLTHVQYADLNGDQCDLQGIDWEDLGVTRKEARERRLLTYNNYVNQPGSDRWAPNLPDVALPRHQSYFRFRRMDIRQDVNLSHFQLRNILATTSRTRAFYPGDGAVCQFDAVSGRAHSVMKLQEGPGAQVSTLAADHGALVAGLFNGEYILRHLDSDDAVETACHEGVITTNPSGITNHIQVHQARGSSAPLAAFASNDTFFRVLDVSTEKWLSSEQYPFPLNCTALSPDKRLRVMVGDDFNVLITAAESSLPGGRPDVLHALSGHRDYGFACDWADDGWTVATGFQDKSVKIWDARWWSDSSGFATPVCTIRAEMAGVRGLRFSPIGSGKRVLVAAEEADFINIIDAQTFRTKQTIDIFGEIGGINFSHDGQELTALCCDNLRGGLLQLERCGLGRETRWVEDDGYSNFQEFRWRRGPTFDWPQSSFTDEKRIKESASRRRRKAAALDAMEPF</sequence>
<name>A0AAJ0BHY0_9PEZI</name>
<accession>A0AAJ0BHY0</accession>
<dbReference type="Proteomes" id="UP001239445">
    <property type="component" value="Unassembled WGS sequence"/>
</dbReference>
<dbReference type="SMART" id="SM00320">
    <property type="entry name" value="WD40"/>
    <property type="match status" value="2"/>
</dbReference>
<feature type="compositionally biased region" description="Basic residues" evidence="2">
    <location>
        <begin position="108"/>
        <end position="130"/>
    </location>
</feature>
<dbReference type="Gene3D" id="2.130.10.10">
    <property type="entry name" value="YVTN repeat-like/Quinoprotein amine dehydrogenase"/>
    <property type="match status" value="1"/>
</dbReference>
<proteinExistence type="predicted"/>
<feature type="region of interest" description="Disordered" evidence="2">
    <location>
        <begin position="209"/>
        <end position="232"/>
    </location>
</feature>